<reference evidence="1 2" key="1">
    <citation type="journal article" date="2013" name="Mar. Genomics">
        <title>Expression of sulfatases in Rhodopirellula baltica and the diversity of sulfatases in the genus Rhodopirellula.</title>
        <authorList>
            <person name="Wegner C.E."/>
            <person name="Richter-Heitmann T."/>
            <person name="Klindworth A."/>
            <person name="Klockow C."/>
            <person name="Richter M."/>
            <person name="Achstetter T."/>
            <person name="Glockner F.O."/>
            <person name="Harder J."/>
        </authorList>
    </citation>
    <scope>NUCLEOTIDE SEQUENCE [LARGE SCALE GENOMIC DNA]</scope>
    <source>
        <strain evidence="1 2">SH398</strain>
    </source>
</reference>
<comment type="caution">
    <text evidence="1">The sequence shown here is derived from an EMBL/GenBank/DDBJ whole genome shotgun (WGS) entry which is preliminary data.</text>
</comment>
<gene>
    <name evidence="1" type="ORF">RESH_05868</name>
</gene>
<proteinExistence type="predicted"/>
<dbReference type="EMBL" id="ANOF01000189">
    <property type="protein sequence ID" value="EMI23561.1"/>
    <property type="molecule type" value="Genomic_DNA"/>
</dbReference>
<dbReference type="STRING" id="1263868.RESH_05868"/>
<dbReference type="Proteomes" id="UP000011996">
    <property type="component" value="Unassembled WGS sequence"/>
</dbReference>
<protein>
    <submittedName>
        <fullName evidence="1">Integrase</fullName>
    </submittedName>
</protein>
<accession>M5RWI2</accession>
<organism evidence="1 2">
    <name type="scientific">Rhodopirellula europaea SH398</name>
    <dbReference type="NCBI Taxonomy" id="1263868"/>
    <lineage>
        <taxon>Bacteria</taxon>
        <taxon>Pseudomonadati</taxon>
        <taxon>Planctomycetota</taxon>
        <taxon>Planctomycetia</taxon>
        <taxon>Pirellulales</taxon>
        <taxon>Pirellulaceae</taxon>
        <taxon>Rhodopirellula</taxon>
    </lineage>
</organism>
<sequence>MQTTEAYLPLTRLGDERARLIVAQIMNGDQSEQRLSSVALPWF</sequence>
<dbReference type="AlphaFoldDB" id="M5RWI2"/>
<evidence type="ECO:0000313" key="2">
    <source>
        <dbReference type="Proteomes" id="UP000011996"/>
    </source>
</evidence>
<name>M5RWI2_9BACT</name>
<dbReference type="PATRIC" id="fig|1263868.3.peg.6366"/>
<evidence type="ECO:0000313" key="1">
    <source>
        <dbReference type="EMBL" id="EMI23561.1"/>
    </source>
</evidence>